<dbReference type="EC" id="2.7.13.3" evidence="2"/>
<dbReference type="SUPFAM" id="SSF55874">
    <property type="entry name" value="ATPase domain of HSP90 chaperone/DNA topoisomerase II/histidine kinase"/>
    <property type="match status" value="1"/>
</dbReference>
<keyword evidence="7" id="KW-0067">ATP-binding</keyword>
<proteinExistence type="predicted"/>
<dbReference type="InterPro" id="IPR011712">
    <property type="entry name" value="Sig_transdc_His_kin_sub3_dim/P"/>
</dbReference>
<keyword evidence="11" id="KW-1185">Reference proteome</keyword>
<dbReference type="PROSITE" id="PS50109">
    <property type="entry name" value="HIS_KIN"/>
    <property type="match status" value="1"/>
</dbReference>
<sequence>MSVVPTGRDGLLAGIAAVRPGPGGVHLTQLCRQIRSGLGVARVRLVLSDGREFAWPAEPSPHRPRWTALTAGREKVGEIGVEQGYLPFGRRRRRLLSEVAGLLGPLLRGAQLQSEIDRSLESARGHAERVAAVRRRAFGERDAERRQIERDLHDGAQHHLVALGMTLGLLELHAANDDVPGQRKQLLRLRNGLDRAENALFITATGGSPLLQDAGVQPALLAEFRDAGSQVRFDVSEWDAARRYEALVELAVYFICLEAVNNARKHAPEAQVTVRLSDSPAGLTFSVTDTGPGADPRHLHEGSSGMANMRRRMVAAGGRLQVRSAPGAGTTVLGFIPF</sequence>
<comment type="catalytic activity">
    <reaction evidence="1">
        <text>ATP + protein L-histidine = ADP + protein N-phospho-L-histidine.</text>
        <dbReference type="EC" id="2.7.13.3"/>
    </reaction>
</comment>
<comment type="caution">
    <text evidence="10">The sequence shown here is derived from an EMBL/GenBank/DDBJ whole genome shotgun (WGS) entry which is preliminary data.</text>
</comment>
<dbReference type="Pfam" id="PF02518">
    <property type="entry name" value="HATPase_c"/>
    <property type="match status" value="1"/>
</dbReference>
<dbReference type="EMBL" id="JAUSQZ010000001">
    <property type="protein sequence ID" value="MDP9827786.1"/>
    <property type="molecule type" value="Genomic_DNA"/>
</dbReference>
<dbReference type="Gene3D" id="1.20.5.1930">
    <property type="match status" value="1"/>
</dbReference>
<evidence type="ECO:0000256" key="5">
    <source>
        <dbReference type="ARBA" id="ARBA00022741"/>
    </source>
</evidence>
<keyword evidence="6 10" id="KW-0418">Kinase</keyword>
<dbReference type="InterPro" id="IPR050482">
    <property type="entry name" value="Sensor_HK_TwoCompSys"/>
</dbReference>
<dbReference type="CDD" id="cd16917">
    <property type="entry name" value="HATPase_UhpB-NarQ-NarX-like"/>
    <property type="match status" value="1"/>
</dbReference>
<organism evidence="10 11">
    <name type="scientific">Kineosporia succinea</name>
    <dbReference type="NCBI Taxonomy" id="84632"/>
    <lineage>
        <taxon>Bacteria</taxon>
        <taxon>Bacillati</taxon>
        <taxon>Actinomycetota</taxon>
        <taxon>Actinomycetes</taxon>
        <taxon>Kineosporiales</taxon>
        <taxon>Kineosporiaceae</taxon>
        <taxon>Kineosporia</taxon>
    </lineage>
</organism>
<evidence type="ECO:0000313" key="10">
    <source>
        <dbReference type="EMBL" id="MDP9827786.1"/>
    </source>
</evidence>
<dbReference type="RefSeq" id="WP_307244282.1">
    <property type="nucleotide sequence ID" value="NZ_JAUSQZ010000001.1"/>
</dbReference>
<evidence type="ECO:0000256" key="4">
    <source>
        <dbReference type="ARBA" id="ARBA00022679"/>
    </source>
</evidence>
<evidence type="ECO:0000256" key="2">
    <source>
        <dbReference type="ARBA" id="ARBA00012438"/>
    </source>
</evidence>
<name>A0ABT9P521_9ACTN</name>
<evidence type="ECO:0000256" key="3">
    <source>
        <dbReference type="ARBA" id="ARBA00022553"/>
    </source>
</evidence>
<reference evidence="10 11" key="1">
    <citation type="submission" date="2023-07" db="EMBL/GenBank/DDBJ databases">
        <title>Sequencing the genomes of 1000 actinobacteria strains.</title>
        <authorList>
            <person name="Klenk H.-P."/>
        </authorList>
    </citation>
    <scope>NUCLEOTIDE SEQUENCE [LARGE SCALE GENOMIC DNA]</scope>
    <source>
        <strain evidence="10 11">DSM 44388</strain>
    </source>
</reference>
<evidence type="ECO:0000256" key="6">
    <source>
        <dbReference type="ARBA" id="ARBA00022777"/>
    </source>
</evidence>
<keyword evidence="5" id="KW-0547">Nucleotide-binding</keyword>
<dbReference type="PANTHER" id="PTHR24421">
    <property type="entry name" value="NITRATE/NITRITE SENSOR PROTEIN NARX-RELATED"/>
    <property type="match status" value="1"/>
</dbReference>
<dbReference type="InterPro" id="IPR036890">
    <property type="entry name" value="HATPase_C_sf"/>
</dbReference>
<dbReference type="Proteomes" id="UP001235712">
    <property type="component" value="Unassembled WGS sequence"/>
</dbReference>
<protein>
    <recommendedName>
        <fullName evidence="2">histidine kinase</fullName>
        <ecNumber evidence="2">2.7.13.3</ecNumber>
    </recommendedName>
</protein>
<evidence type="ECO:0000259" key="9">
    <source>
        <dbReference type="PROSITE" id="PS50109"/>
    </source>
</evidence>
<keyword evidence="8" id="KW-0902">Two-component regulatory system</keyword>
<evidence type="ECO:0000256" key="8">
    <source>
        <dbReference type="ARBA" id="ARBA00023012"/>
    </source>
</evidence>
<keyword evidence="3" id="KW-0597">Phosphoprotein</keyword>
<dbReference type="SMART" id="SM00387">
    <property type="entry name" value="HATPase_c"/>
    <property type="match status" value="1"/>
</dbReference>
<evidence type="ECO:0000256" key="1">
    <source>
        <dbReference type="ARBA" id="ARBA00000085"/>
    </source>
</evidence>
<dbReference type="InterPro" id="IPR003594">
    <property type="entry name" value="HATPase_dom"/>
</dbReference>
<evidence type="ECO:0000256" key="7">
    <source>
        <dbReference type="ARBA" id="ARBA00022840"/>
    </source>
</evidence>
<dbReference type="InterPro" id="IPR005467">
    <property type="entry name" value="His_kinase_dom"/>
</dbReference>
<evidence type="ECO:0000313" key="11">
    <source>
        <dbReference type="Proteomes" id="UP001235712"/>
    </source>
</evidence>
<dbReference type="GO" id="GO:0016301">
    <property type="term" value="F:kinase activity"/>
    <property type="evidence" value="ECO:0007669"/>
    <property type="project" value="UniProtKB-KW"/>
</dbReference>
<dbReference type="Gene3D" id="3.30.565.10">
    <property type="entry name" value="Histidine kinase-like ATPase, C-terminal domain"/>
    <property type="match status" value="1"/>
</dbReference>
<dbReference type="Pfam" id="PF07730">
    <property type="entry name" value="HisKA_3"/>
    <property type="match status" value="1"/>
</dbReference>
<keyword evidence="4" id="KW-0808">Transferase</keyword>
<feature type="domain" description="Histidine kinase" evidence="9">
    <location>
        <begin position="255"/>
        <end position="338"/>
    </location>
</feature>
<gene>
    <name evidence="10" type="ORF">J2S57_003535</name>
</gene>
<dbReference type="PANTHER" id="PTHR24421:SF10">
    <property type="entry name" value="NITRATE_NITRITE SENSOR PROTEIN NARQ"/>
    <property type="match status" value="1"/>
</dbReference>
<accession>A0ABT9P521</accession>